<dbReference type="RefSeq" id="WP_311484654.1">
    <property type="nucleotide sequence ID" value="NZ_JAVRHP010000045.1"/>
</dbReference>
<comment type="caution">
    <text evidence="2">The sequence shown here is derived from an EMBL/GenBank/DDBJ whole genome shotgun (WGS) entry which is preliminary data.</text>
</comment>
<evidence type="ECO:0008006" key="4">
    <source>
        <dbReference type="Google" id="ProtNLM"/>
    </source>
</evidence>
<organism evidence="2 3">
    <name type="scientific">Autumnicola edwardsiae</name>
    <dbReference type="NCBI Taxonomy" id="3075594"/>
    <lineage>
        <taxon>Bacteria</taxon>
        <taxon>Pseudomonadati</taxon>
        <taxon>Bacteroidota</taxon>
        <taxon>Flavobacteriia</taxon>
        <taxon>Flavobacteriales</taxon>
        <taxon>Flavobacteriaceae</taxon>
        <taxon>Autumnicola</taxon>
    </lineage>
</organism>
<accession>A0ABU3CVU8</accession>
<gene>
    <name evidence="2" type="ORF">RM529_09970</name>
</gene>
<dbReference type="Proteomes" id="UP001248819">
    <property type="component" value="Unassembled WGS sequence"/>
</dbReference>
<keyword evidence="1" id="KW-0812">Transmembrane</keyword>
<reference evidence="2 3" key="1">
    <citation type="submission" date="2023-09" db="EMBL/GenBank/DDBJ databases">
        <authorList>
            <person name="Rey-Velasco X."/>
        </authorList>
    </citation>
    <scope>NUCLEOTIDE SEQUENCE [LARGE SCALE GENOMIC DNA]</scope>
    <source>
        <strain evidence="2 3">F297</strain>
    </source>
</reference>
<keyword evidence="1" id="KW-0472">Membrane</keyword>
<keyword evidence="1" id="KW-1133">Transmembrane helix</keyword>
<feature type="transmembrane region" description="Helical" evidence="1">
    <location>
        <begin position="7"/>
        <end position="28"/>
    </location>
</feature>
<name>A0ABU3CVU8_9FLAO</name>
<protein>
    <recommendedName>
        <fullName evidence="4">DUF748 domain-containing protein</fullName>
    </recommendedName>
</protein>
<evidence type="ECO:0000256" key="1">
    <source>
        <dbReference type="SAM" id="Phobius"/>
    </source>
</evidence>
<evidence type="ECO:0000313" key="2">
    <source>
        <dbReference type="EMBL" id="MDT0650474.1"/>
    </source>
</evidence>
<proteinExistence type="predicted"/>
<sequence length="504" mass="57722">MKLSRKTVIVLASLVVLGIVLVILNYVAENKLSKALDSVLVEAGASYEDLDVNLLGRSVELKEVKLKRAGKTIEVSSIQVDDIGVIEYLRTGNIEIEELLINDLRFLVDNGKKDTVASKPSGEKSKFKENISIEKLRLQNAEVRMIRNDSADKLYSKFSIFELQKVKIDSNTIKTAVPFEYEQYKFQNDSLFFEINDLHTLSVESINAENGHFEVVALKMLPRYSKAEHQQHIPYEKDRYDFSLPNIQLKNLTWSFKNDTLHLFNPYTEINRFNLKIYRDKLQPDDPRQKPLYSEVIRNLPIKIAFDSIVLQEGYILYEERTQTSRPPGSVDFGNFDATIYNFTNIGMEKPDFPKTEIDVQTRLFERAPLNVHWEFDISDAADRFQISGNMADIASAQINEFLKPAMNVTASGSIEDLDFNFSGNDDSGSGDMQLSYNDFKVEVLKRDGSEKNGFLSAIANLVIDNTTSEDKKYNDVQVTRDKKKSFWNYLWLFIRNGAIKTLI</sequence>
<keyword evidence="3" id="KW-1185">Reference proteome</keyword>
<evidence type="ECO:0000313" key="3">
    <source>
        <dbReference type="Proteomes" id="UP001248819"/>
    </source>
</evidence>
<dbReference type="EMBL" id="JAVRHP010000045">
    <property type="protein sequence ID" value="MDT0650474.1"/>
    <property type="molecule type" value="Genomic_DNA"/>
</dbReference>